<dbReference type="AlphaFoldDB" id="A0A7V8SWS1"/>
<evidence type="ECO:0008006" key="3">
    <source>
        <dbReference type="Google" id="ProtNLM"/>
    </source>
</evidence>
<accession>A0A7V8SWS1</accession>
<reference evidence="1" key="1">
    <citation type="submission" date="2020-06" db="EMBL/GenBank/DDBJ databases">
        <title>Legume-microbial interactions unlock mineral nutrients during tropical forest succession.</title>
        <authorList>
            <person name="Epihov D.Z."/>
        </authorList>
    </citation>
    <scope>NUCLEOTIDE SEQUENCE [LARGE SCALE GENOMIC DNA]</scope>
    <source>
        <strain evidence="1">Pan2503</strain>
    </source>
</reference>
<comment type="caution">
    <text evidence="1">The sequence shown here is derived from an EMBL/GenBank/DDBJ whole genome shotgun (WGS) entry which is preliminary data.</text>
</comment>
<organism evidence="1 2">
    <name type="scientific">Candidatus Acidiferrum panamense</name>
    <dbReference type="NCBI Taxonomy" id="2741543"/>
    <lineage>
        <taxon>Bacteria</taxon>
        <taxon>Pseudomonadati</taxon>
        <taxon>Acidobacteriota</taxon>
        <taxon>Terriglobia</taxon>
        <taxon>Candidatus Acidiferrales</taxon>
        <taxon>Candidatus Acidiferrum</taxon>
    </lineage>
</organism>
<proteinExistence type="predicted"/>
<protein>
    <recommendedName>
        <fullName evidence="3">Terminase large subunit gp17-like C-terminal domain-containing protein</fullName>
    </recommendedName>
</protein>
<evidence type="ECO:0000313" key="2">
    <source>
        <dbReference type="Proteomes" id="UP000567293"/>
    </source>
</evidence>
<feature type="non-terminal residue" evidence="1">
    <location>
        <position position="1"/>
    </location>
</feature>
<evidence type="ECO:0000313" key="1">
    <source>
        <dbReference type="EMBL" id="MBA0085244.1"/>
    </source>
</evidence>
<keyword evidence="2" id="KW-1185">Reference proteome</keyword>
<sequence>LWKDPIREAALWGIETGITVKRRGNPKEATVEAHGLVDGSPTSKHFDLLVYDDVVTKESVFTPEQIAKTTEAWELSDNLSSEGGRKQHAGTRYSYADTYEAIISRGSVKLRLRAATHDGTPDGTPVLLSRETWEQKKRDQGPATIACQMLQNPLAGSQRMFDVADLRIYEVRPETLNVYITCDPARSRKRDSDDTAIIVTGIDYALNKYVLDGYAHKMDLGERWRRMRELFLRWSRASGVQSVYAGYEQYGADADLDYMNERMAQDGPYFEIQKLAWPRDGDGSKVDRVQRLGPDFRGGHYHLPYDTDPEWLRDGVNTKKLTTMQQKMVSMGFAYRIARPIRKRDQDGKIYDLTQKLREQIHFFPFAGKKDAVDAASRVYDMEPRAPAIIAPQLLEPEIV</sequence>
<gene>
    <name evidence="1" type="ORF">HRJ53_09620</name>
</gene>
<dbReference type="Proteomes" id="UP000567293">
    <property type="component" value="Unassembled WGS sequence"/>
</dbReference>
<dbReference type="EMBL" id="JACDQQ010000925">
    <property type="protein sequence ID" value="MBA0085244.1"/>
    <property type="molecule type" value="Genomic_DNA"/>
</dbReference>
<name>A0A7V8SWS1_9BACT</name>